<name>A0AB35HFQ4_9FIRM</name>
<dbReference type="AlphaFoldDB" id="A0AB35HFQ4"/>
<dbReference type="EMBL" id="JAJDLA010000011">
    <property type="protein sequence ID" value="MCB8606093.1"/>
    <property type="molecule type" value="Genomic_DNA"/>
</dbReference>
<dbReference type="Proteomes" id="UP001198010">
    <property type="component" value="Unassembled WGS sequence"/>
</dbReference>
<proteinExistence type="predicted"/>
<reference evidence="1" key="1">
    <citation type="submission" date="2021-10" db="EMBL/GenBank/DDBJ databases">
        <title>Collection of gut derived symbiotic bacterial strains cultured from healthy donors.</title>
        <authorList>
            <person name="Lin H."/>
            <person name="Littmann E."/>
            <person name="Kohout C."/>
            <person name="Pamer E.G."/>
        </authorList>
    </citation>
    <scope>NUCLEOTIDE SEQUENCE</scope>
    <source>
        <strain evidence="1">DFI.4.35</strain>
    </source>
</reference>
<comment type="caution">
    <text evidence="1">The sequence shown here is derived from an EMBL/GenBank/DDBJ whole genome shotgun (WGS) entry which is preliminary data.</text>
</comment>
<evidence type="ECO:0000313" key="2">
    <source>
        <dbReference type="Proteomes" id="UP001198010"/>
    </source>
</evidence>
<organism evidence="1 2">
    <name type="scientific">Veillonella nakazawae</name>
    <dbReference type="NCBI Taxonomy" id="2682456"/>
    <lineage>
        <taxon>Bacteria</taxon>
        <taxon>Bacillati</taxon>
        <taxon>Bacillota</taxon>
        <taxon>Negativicutes</taxon>
        <taxon>Veillonellales</taxon>
        <taxon>Veillonellaceae</taxon>
        <taxon>Veillonella</taxon>
    </lineage>
</organism>
<accession>A0AB35HFQ4</accession>
<dbReference type="RefSeq" id="WP_227283596.1">
    <property type="nucleotide sequence ID" value="NZ_JAJDLA010000011.1"/>
</dbReference>
<sequence length="365" mass="42161">MLDGKEAYELVCEAIDRIDRKDKFNEFKTIFDQNKNDTKKATINTKKVKQENSNDEVKSFAANFYKAPIVNYKGYVKGAIQEDKNRYSEVISSTLLSKNLLKAWKELTHVRPNHFDTRHDHSESVEMEQLQGTNRKEEILAKLLFYQCEVDGLGYIFDYQTPLKATKNDSYGKIDLLGYNKADECYSVIELKYRPSGSDETLLRCILEAYTYYKLLDLNQIKSDVGHGGIKNLKELPKYKHTDKAELVILFDEKSCKADDGGAETNLMLRIVPKKVNEANYPSNTVESQQHKECKELIDSSKRKALRTLCEEILAQEPNLKQIRFVVLRADTDSKVPYPTNIKGWSRKLDRLYRAETLLTIPSKR</sequence>
<gene>
    <name evidence="1" type="ORF">LJD63_07450</name>
</gene>
<evidence type="ECO:0000313" key="1">
    <source>
        <dbReference type="EMBL" id="MCB8606093.1"/>
    </source>
</evidence>
<protein>
    <submittedName>
        <fullName evidence="1">Uncharacterized protein</fullName>
    </submittedName>
</protein>